<dbReference type="AlphaFoldDB" id="A0A2H0NK49"/>
<dbReference type="InterPro" id="IPR029063">
    <property type="entry name" value="SAM-dependent_MTases_sf"/>
</dbReference>
<name>A0A2H0NK49_9BACT</name>
<reference evidence="1 2" key="1">
    <citation type="submission" date="2017-09" db="EMBL/GenBank/DDBJ databases">
        <title>Depth-based differentiation of microbial function through sediment-hosted aquifers and enrichment of novel symbionts in the deep terrestrial subsurface.</title>
        <authorList>
            <person name="Probst A.J."/>
            <person name="Ladd B."/>
            <person name="Jarett J.K."/>
            <person name="Geller-Mcgrath D.E."/>
            <person name="Sieber C.M."/>
            <person name="Emerson J.B."/>
            <person name="Anantharaman K."/>
            <person name="Thomas B.C."/>
            <person name="Malmstrom R."/>
            <person name="Stieglmeier M."/>
            <person name="Klingl A."/>
            <person name="Woyke T."/>
            <person name="Ryan C.M."/>
            <person name="Banfield J.F."/>
        </authorList>
    </citation>
    <scope>NUCLEOTIDE SEQUENCE [LARGE SCALE GENOMIC DNA]</scope>
    <source>
        <strain evidence="1">CG11_big_fil_rev_8_21_14_0_20_37_11</strain>
    </source>
</reference>
<dbReference type="SUPFAM" id="SSF53335">
    <property type="entry name" value="S-adenosyl-L-methionine-dependent methyltransferases"/>
    <property type="match status" value="1"/>
</dbReference>
<sequence length="122" mass="14385">MRGYITHSDLFQNIYKGIKFDLIVFNHFYRPEGTGIFGPVKDGGKIIVQRFLKQTKTRLNVDGIVLMSFVEMSDHENDPYKIANKLGYKVKIIFCCENYKKMGRFSIYKMQLSKKSRNLKRF</sequence>
<dbReference type="EMBL" id="PCWS01000050">
    <property type="protein sequence ID" value="PIR08596.1"/>
    <property type="molecule type" value="Genomic_DNA"/>
</dbReference>
<comment type="caution">
    <text evidence="1">The sequence shown here is derived from an EMBL/GenBank/DDBJ whole genome shotgun (WGS) entry which is preliminary data.</text>
</comment>
<proteinExistence type="predicted"/>
<accession>A0A2H0NK49</accession>
<organism evidence="1 2">
    <name type="scientific">Candidatus Gottesmanbacteria bacterium CG11_big_fil_rev_8_21_14_0_20_37_11</name>
    <dbReference type="NCBI Taxonomy" id="1974575"/>
    <lineage>
        <taxon>Bacteria</taxon>
        <taxon>Candidatus Gottesmaniibacteriota</taxon>
    </lineage>
</organism>
<protein>
    <submittedName>
        <fullName evidence="1">Uncharacterized protein</fullName>
    </submittedName>
</protein>
<dbReference type="Proteomes" id="UP000230707">
    <property type="component" value="Unassembled WGS sequence"/>
</dbReference>
<evidence type="ECO:0000313" key="2">
    <source>
        <dbReference type="Proteomes" id="UP000230707"/>
    </source>
</evidence>
<evidence type="ECO:0000313" key="1">
    <source>
        <dbReference type="EMBL" id="PIR08596.1"/>
    </source>
</evidence>
<gene>
    <name evidence="1" type="ORF">COV53_02225</name>
</gene>
<dbReference type="Gene3D" id="3.40.50.150">
    <property type="entry name" value="Vaccinia Virus protein VP39"/>
    <property type="match status" value="1"/>
</dbReference>